<sequence>MLQNHKRDRERELICFGYIISYASAGRRFGLVFNTQLVSNLTYASLLRSTPFAL</sequence>
<reference evidence="1" key="2">
    <citation type="journal article" date="2015" name="Data Brief">
        <title>Shoot transcriptome of the giant reed, Arundo donax.</title>
        <authorList>
            <person name="Barrero R.A."/>
            <person name="Guerrero F.D."/>
            <person name="Moolhuijzen P."/>
            <person name="Goolsby J.A."/>
            <person name="Tidwell J."/>
            <person name="Bellgard S.E."/>
            <person name="Bellgard M.I."/>
        </authorList>
    </citation>
    <scope>NUCLEOTIDE SEQUENCE</scope>
    <source>
        <tissue evidence="1">Shoot tissue taken approximately 20 cm above the soil surface</tissue>
    </source>
</reference>
<evidence type="ECO:0000313" key="1">
    <source>
        <dbReference type="EMBL" id="JAE27469.1"/>
    </source>
</evidence>
<proteinExistence type="predicted"/>
<dbReference type="AlphaFoldDB" id="A0A0A9GVA7"/>
<accession>A0A0A9GVA7</accession>
<reference evidence="1" key="1">
    <citation type="submission" date="2014-09" db="EMBL/GenBank/DDBJ databases">
        <authorList>
            <person name="Magalhaes I.L.F."/>
            <person name="Oliveira U."/>
            <person name="Santos F.R."/>
            <person name="Vidigal T.H.D.A."/>
            <person name="Brescovit A.D."/>
            <person name="Santos A.J."/>
        </authorList>
    </citation>
    <scope>NUCLEOTIDE SEQUENCE</scope>
    <source>
        <tissue evidence="1">Shoot tissue taken approximately 20 cm above the soil surface</tissue>
    </source>
</reference>
<name>A0A0A9GVA7_ARUDO</name>
<dbReference type="EMBL" id="GBRH01170427">
    <property type="protein sequence ID" value="JAE27469.1"/>
    <property type="molecule type" value="Transcribed_RNA"/>
</dbReference>
<protein>
    <submittedName>
        <fullName evidence="1">Uncharacterized protein</fullName>
    </submittedName>
</protein>
<organism evidence="1">
    <name type="scientific">Arundo donax</name>
    <name type="common">Giant reed</name>
    <name type="synonym">Donax arundinaceus</name>
    <dbReference type="NCBI Taxonomy" id="35708"/>
    <lineage>
        <taxon>Eukaryota</taxon>
        <taxon>Viridiplantae</taxon>
        <taxon>Streptophyta</taxon>
        <taxon>Embryophyta</taxon>
        <taxon>Tracheophyta</taxon>
        <taxon>Spermatophyta</taxon>
        <taxon>Magnoliopsida</taxon>
        <taxon>Liliopsida</taxon>
        <taxon>Poales</taxon>
        <taxon>Poaceae</taxon>
        <taxon>PACMAD clade</taxon>
        <taxon>Arundinoideae</taxon>
        <taxon>Arundineae</taxon>
        <taxon>Arundo</taxon>
    </lineage>
</organism>